<dbReference type="PANTHER" id="PTHR46803:SF2">
    <property type="entry name" value="E3 UBIQUITIN-PROTEIN LIGASE CHIP"/>
    <property type="match status" value="1"/>
</dbReference>
<dbReference type="Proteomes" id="UP001210925">
    <property type="component" value="Unassembled WGS sequence"/>
</dbReference>
<dbReference type="PROSITE" id="PS50005">
    <property type="entry name" value="TPR"/>
    <property type="match status" value="1"/>
</dbReference>
<dbReference type="PANTHER" id="PTHR46803">
    <property type="entry name" value="E3 UBIQUITIN-PROTEIN LIGASE CHIP"/>
    <property type="match status" value="1"/>
</dbReference>
<dbReference type="GO" id="GO:0006515">
    <property type="term" value="P:protein quality control for misfolded or incompletely synthesized proteins"/>
    <property type="evidence" value="ECO:0007669"/>
    <property type="project" value="TreeGrafter"/>
</dbReference>
<comment type="caution">
    <text evidence="7">The sequence shown here is derived from an EMBL/GenBank/DDBJ whole genome shotgun (WGS) entry which is preliminary data.</text>
</comment>
<dbReference type="GO" id="GO:0071218">
    <property type="term" value="P:cellular response to misfolded protein"/>
    <property type="evidence" value="ECO:0007669"/>
    <property type="project" value="TreeGrafter"/>
</dbReference>
<dbReference type="InterPro" id="IPR011990">
    <property type="entry name" value="TPR-like_helical_dom_sf"/>
</dbReference>
<dbReference type="GO" id="GO:0061630">
    <property type="term" value="F:ubiquitin protein ligase activity"/>
    <property type="evidence" value="ECO:0007669"/>
    <property type="project" value="UniProtKB-EC"/>
</dbReference>
<keyword evidence="8" id="KW-1185">Reference proteome</keyword>
<dbReference type="GO" id="GO:0000209">
    <property type="term" value="P:protein polyubiquitination"/>
    <property type="evidence" value="ECO:0007669"/>
    <property type="project" value="TreeGrafter"/>
</dbReference>
<dbReference type="InterPro" id="IPR019734">
    <property type="entry name" value="TPR_rpt"/>
</dbReference>
<evidence type="ECO:0000256" key="5">
    <source>
        <dbReference type="ARBA" id="ARBA00022786"/>
    </source>
</evidence>
<evidence type="ECO:0000256" key="6">
    <source>
        <dbReference type="PROSITE-ProRule" id="PRU00339"/>
    </source>
</evidence>
<dbReference type="AlphaFoldDB" id="A0AAD5Y2W0"/>
<sequence length="191" mass="22121">MSAELHKQKGNEHFAAGNYEEAIKEYTTAIIHNPTEPKYFSNRAIAHFKFDNYEQCISDCQRTLELDQNSYAEALLISNPKRAKQALGYLQKAYDLAIKDNIYTSMGLSITASIRNALKKKWEQEDIERRLNESETFKYFHNLIEQDPDTEDKQKKFQDLDLLLANSKEGQKRHVPESFFGMVNSANSDPF</sequence>
<feature type="repeat" description="TPR" evidence="6">
    <location>
        <begin position="3"/>
        <end position="36"/>
    </location>
</feature>
<organism evidence="7 8">
    <name type="scientific">Boothiomyces macroporosus</name>
    <dbReference type="NCBI Taxonomy" id="261099"/>
    <lineage>
        <taxon>Eukaryota</taxon>
        <taxon>Fungi</taxon>
        <taxon>Fungi incertae sedis</taxon>
        <taxon>Chytridiomycota</taxon>
        <taxon>Chytridiomycota incertae sedis</taxon>
        <taxon>Chytridiomycetes</taxon>
        <taxon>Rhizophydiales</taxon>
        <taxon>Terramycetaceae</taxon>
        <taxon>Boothiomyces</taxon>
    </lineage>
</organism>
<dbReference type="EC" id="2.3.2.27" evidence="2"/>
<dbReference type="SMART" id="SM00028">
    <property type="entry name" value="TPR"/>
    <property type="match status" value="2"/>
</dbReference>
<name>A0AAD5Y2W0_9FUNG</name>
<keyword evidence="3" id="KW-0808">Transferase</keyword>
<dbReference type="Gene3D" id="1.25.40.10">
    <property type="entry name" value="Tetratricopeptide repeat domain"/>
    <property type="match status" value="1"/>
</dbReference>
<proteinExistence type="predicted"/>
<gene>
    <name evidence="7" type="ORF">HK103_001807</name>
</gene>
<dbReference type="GO" id="GO:0043161">
    <property type="term" value="P:proteasome-mediated ubiquitin-dependent protein catabolic process"/>
    <property type="evidence" value="ECO:0007669"/>
    <property type="project" value="TreeGrafter"/>
</dbReference>
<evidence type="ECO:0000313" key="8">
    <source>
        <dbReference type="Proteomes" id="UP001210925"/>
    </source>
</evidence>
<accession>A0AAD5Y2W0</accession>
<dbReference type="Pfam" id="PF13414">
    <property type="entry name" value="TPR_11"/>
    <property type="match status" value="1"/>
</dbReference>
<dbReference type="EMBL" id="JADGKB010000152">
    <property type="protein sequence ID" value="KAJ3252154.1"/>
    <property type="molecule type" value="Genomic_DNA"/>
</dbReference>
<protein>
    <recommendedName>
        <fullName evidence="2">RING-type E3 ubiquitin transferase</fullName>
        <ecNumber evidence="2">2.3.2.27</ecNumber>
    </recommendedName>
</protein>
<keyword evidence="4" id="KW-0677">Repeat</keyword>
<comment type="catalytic activity">
    <reaction evidence="1">
        <text>S-ubiquitinyl-[E2 ubiquitin-conjugating enzyme]-L-cysteine + [acceptor protein]-L-lysine = [E2 ubiquitin-conjugating enzyme]-L-cysteine + N(6)-ubiquitinyl-[acceptor protein]-L-lysine.</text>
        <dbReference type="EC" id="2.3.2.27"/>
    </reaction>
</comment>
<dbReference type="GO" id="GO:0005737">
    <property type="term" value="C:cytoplasm"/>
    <property type="evidence" value="ECO:0007669"/>
    <property type="project" value="TreeGrafter"/>
</dbReference>
<evidence type="ECO:0000256" key="4">
    <source>
        <dbReference type="ARBA" id="ARBA00022737"/>
    </source>
</evidence>
<evidence type="ECO:0000256" key="3">
    <source>
        <dbReference type="ARBA" id="ARBA00022679"/>
    </source>
</evidence>
<evidence type="ECO:0000256" key="2">
    <source>
        <dbReference type="ARBA" id="ARBA00012483"/>
    </source>
</evidence>
<reference evidence="7" key="1">
    <citation type="submission" date="2020-05" db="EMBL/GenBank/DDBJ databases">
        <title>Phylogenomic resolution of chytrid fungi.</title>
        <authorList>
            <person name="Stajich J.E."/>
            <person name="Amses K."/>
            <person name="Simmons R."/>
            <person name="Seto K."/>
            <person name="Myers J."/>
            <person name="Bonds A."/>
            <person name="Quandt C.A."/>
            <person name="Barry K."/>
            <person name="Liu P."/>
            <person name="Grigoriev I."/>
            <person name="Longcore J.E."/>
            <person name="James T.Y."/>
        </authorList>
    </citation>
    <scope>NUCLEOTIDE SEQUENCE</scope>
    <source>
        <strain evidence="7">PLAUS21</strain>
    </source>
</reference>
<keyword evidence="5" id="KW-0833">Ubl conjugation pathway</keyword>
<dbReference type="GO" id="GO:0045862">
    <property type="term" value="P:positive regulation of proteolysis"/>
    <property type="evidence" value="ECO:0007669"/>
    <property type="project" value="TreeGrafter"/>
</dbReference>
<evidence type="ECO:0000256" key="1">
    <source>
        <dbReference type="ARBA" id="ARBA00000900"/>
    </source>
</evidence>
<dbReference type="SUPFAM" id="SSF48452">
    <property type="entry name" value="TPR-like"/>
    <property type="match status" value="1"/>
</dbReference>
<dbReference type="GO" id="GO:0051087">
    <property type="term" value="F:protein-folding chaperone binding"/>
    <property type="evidence" value="ECO:0007669"/>
    <property type="project" value="TreeGrafter"/>
</dbReference>
<evidence type="ECO:0000313" key="7">
    <source>
        <dbReference type="EMBL" id="KAJ3252154.1"/>
    </source>
</evidence>
<keyword evidence="6" id="KW-0802">TPR repeat</keyword>